<dbReference type="Proteomes" id="UP000829542">
    <property type="component" value="Chromosome"/>
</dbReference>
<dbReference type="InterPro" id="IPR014054">
    <property type="entry name" value="Phage_regulatory_Rha"/>
</dbReference>
<protein>
    <submittedName>
        <fullName evidence="1">Rha family transcriptional regulator</fullName>
    </submittedName>
</protein>
<name>A0ABY3X5C9_9GAMM</name>
<reference evidence="1 2" key="1">
    <citation type="submission" date="2022-03" db="EMBL/GenBank/DDBJ databases">
        <title>Ignatzschineria rhizosphaerae HR5S32.</title>
        <authorList>
            <person name="Sun J.Q."/>
            <person name="Feng J.Y."/>
        </authorList>
    </citation>
    <scope>NUCLEOTIDE SEQUENCE [LARGE SCALE GENOMIC DNA]</scope>
    <source>
        <strain evidence="1 2">HR5S32</strain>
    </source>
</reference>
<gene>
    <name evidence="1" type="ORF">MMG00_12245</name>
</gene>
<evidence type="ECO:0000313" key="1">
    <source>
        <dbReference type="EMBL" id="UNM95956.1"/>
    </source>
</evidence>
<dbReference type="EMBL" id="CP093379">
    <property type="protein sequence ID" value="UNM95956.1"/>
    <property type="molecule type" value="Genomic_DNA"/>
</dbReference>
<sequence>MLNENVANQTNEVAELDLVFISDKEVMTDSLLIARRFEKRHDYVLRSISKLLKNNAGLKGLPTFEESSYLDSQGKVQPKYLLTKDAMILLVMGYTGKKAMEFKIDYINAFNVMYEHIKTQASLQDRLFAAMQEEDVSAAKGSLGGTLMQERKVEKPILRAKIEDLISLMQGDIDYKSTDNKKIH</sequence>
<proteinExistence type="predicted"/>
<dbReference type="Pfam" id="PF09669">
    <property type="entry name" value="Phage_pRha"/>
    <property type="match status" value="1"/>
</dbReference>
<dbReference type="NCBIfam" id="TIGR02681">
    <property type="entry name" value="phage_pRha"/>
    <property type="match status" value="1"/>
</dbReference>
<organism evidence="1 2">
    <name type="scientific">Ignatzschineria rhizosphaerae</name>
    <dbReference type="NCBI Taxonomy" id="2923279"/>
    <lineage>
        <taxon>Bacteria</taxon>
        <taxon>Pseudomonadati</taxon>
        <taxon>Pseudomonadota</taxon>
        <taxon>Gammaproteobacteria</taxon>
        <taxon>Cardiobacteriales</taxon>
        <taxon>Ignatzschineriaceae</taxon>
        <taxon>Ignatzschineria</taxon>
    </lineage>
</organism>
<dbReference type="RefSeq" id="WP_242148753.1">
    <property type="nucleotide sequence ID" value="NZ_CP093379.1"/>
</dbReference>
<keyword evidence="2" id="KW-1185">Reference proteome</keyword>
<accession>A0ABY3X5C9</accession>
<evidence type="ECO:0000313" key="2">
    <source>
        <dbReference type="Proteomes" id="UP000829542"/>
    </source>
</evidence>